<sequence>RFDAPRRVAPPRRSSCSTAVRRSPPPLPARPPALIFNAAATMTGIAAASFFSNACRFGGCGLHFDSLAELIVHIEDNHIGKSRASRTERRSQRRPRRAASRGAAKLAELASYFLRPDNPVARCGGCWRFRGGLLRLLPAARASVSTVLPPVTRSRQFVLAPPGRSCNSVNAAAQGPRAEPPPERREDFFLQISSFLRFDPDFPLRYTDPRLLEKQEQQQPTYVALSYINRFMTDAARREHDALKKKVQPKLSLSLTGNLSRSSVSTPPRHTSGNLTPPVTPPITPSSSFRSSTPTGSECDEEEVDFEESDSDESWTTESAISSESILSSMCMNGGDEKPFACPVPGCKKRYKNVNGIKYHAKNGHRTQIRVRKPFKCRCGKSYKTSQGLRHHTINFHPPISTDMIRKMQQ</sequence>
<dbReference type="EMBL" id="CM041546">
    <property type="protein sequence ID" value="KAI3360953.1"/>
    <property type="molecule type" value="Genomic_DNA"/>
</dbReference>
<feature type="non-terminal residue" evidence="1">
    <location>
        <position position="1"/>
    </location>
</feature>
<accession>A0ACB8W2C4</accession>
<keyword evidence="2" id="KW-1185">Reference proteome</keyword>
<proteinExistence type="predicted"/>
<organism evidence="1 2">
    <name type="scientific">Scortum barcoo</name>
    <name type="common">barcoo grunter</name>
    <dbReference type="NCBI Taxonomy" id="214431"/>
    <lineage>
        <taxon>Eukaryota</taxon>
        <taxon>Metazoa</taxon>
        <taxon>Chordata</taxon>
        <taxon>Craniata</taxon>
        <taxon>Vertebrata</taxon>
        <taxon>Euteleostomi</taxon>
        <taxon>Actinopterygii</taxon>
        <taxon>Neopterygii</taxon>
        <taxon>Teleostei</taxon>
        <taxon>Neoteleostei</taxon>
        <taxon>Acanthomorphata</taxon>
        <taxon>Eupercaria</taxon>
        <taxon>Centrarchiformes</taxon>
        <taxon>Terapontoidei</taxon>
        <taxon>Terapontidae</taxon>
        <taxon>Scortum</taxon>
    </lineage>
</organism>
<gene>
    <name evidence="1" type="ORF">L3Q82_013159</name>
</gene>
<protein>
    <submittedName>
        <fullName evidence="1">Uncharacterized protein</fullName>
    </submittedName>
</protein>
<evidence type="ECO:0000313" key="1">
    <source>
        <dbReference type="EMBL" id="KAI3360953.1"/>
    </source>
</evidence>
<dbReference type="Proteomes" id="UP000831701">
    <property type="component" value="Chromosome 16"/>
</dbReference>
<evidence type="ECO:0000313" key="2">
    <source>
        <dbReference type="Proteomes" id="UP000831701"/>
    </source>
</evidence>
<reference evidence="1" key="1">
    <citation type="submission" date="2022-04" db="EMBL/GenBank/DDBJ databases">
        <title>Jade perch genome.</title>
        <authorList>
            <person name="Chao B."/>
        </authorList>
    </citation>
    <scope>NUCLEOTIDE SEQUENCE</scope>
    <source>
        <strain evidence="1">CB-2022</strain>
    </source>
</reference>
<name>A0ACB8W2C4_9TELE</name>
<comment type="caution">
    <text evidence="1">The sequence shown here is derived from an EMBL/GenBank/DDBJ whole genome shotgun (WGS) entry which is preliminary data.</text>
</comment>